<dbReference type="RefSeq" id="WP_154073272.1">
    <property type="nucleotide sequence ID" value="NZ_LT670818.1"/>
</dbReference>
<proteinExistence type="predicted"/>
<dbReference type="OrthoDB" id="7988204at2"/>
<dbReference type="Gene3D" id="3.40.50.2000">
    <property type="entry name" value="Glycogen Phosphorylase B"/>
    <property type="match status" value="1"/>
</dbReference>
<evidence type="ECO:0000313" key="2">
    <source>
        <dbReference type="Proteomes" id="UP000190675"/>
    </source>
</evidence>
<accession>A0A1M5LKZ0</accession>
<dbReference type="SUPFAM" id="SSF53756">
    <property type="entry name" value="UDP-Glycosyltransferase/glycogen phosphorylase"/>
    <property type="match status" value="1"/>
</dbReference>
<name>A0A1M5LKZ0_9BRAD</name>
<dbReference type="EMBL" id="LT670818">
    <property type="protein sequence ID" value="SHG65802.1"/>
    <property type="molecule type" value="Genomic_DNA"/>
</dbReference>
<sequence length="385" mass="42174">MASEPAYQALFLGAGAQMQCGVGQFTRLLGEGIEKLDPGSCITLTLTRSEGSLAEIWRAIGSARNVVCNFPIVAWKRVLFRPLVALLIARLRGRRVMLILHEWAGLHRLRRITYLPALLLADTIVMFSPLVRRELADDPLVGWTARKCVLAPLPPNIEAPAGIVDSKLRQRIAAAREDGRLVIGHFGSIYPGKQPNALLRIGAILRERGRKPLIVYVGSFIRGVDNVEQTFYARAAELGIIDDVLVSGYVASGHEVFGLFSQVDAFCYPLDEGLTARRSSIIACAQTGRPVIVTGPTEPDEFDHHPRFRELIDRGAIVLVPRGSDDEVYADSILAALELPSVQARFDFDGWWHEVAMAVRAQFDGLTPSPGIAPDNAGQTPPQET</sequence>
<dbReference type="Proteomes" id="UP000190675">
    <property type="component" value="Chromosome I"/>
</dbReference>
<reference evidence="1 2" key="1">
    <citation type="submission" date="2016-11" db="EMBL/GenBank/DDBJ databases">
        <authorList>
            <person name="Jaros S."/>
            <person name="Januszkiewicz K."/>
            <person name="Wedrychowicz H."/>
        </authorList>
    </citation>
    <scope>NUCLEOTIDE SEQUENCE [LARGE SCALE GENOMIC DNA]</scope>
    <source>
        <strain evidence="1 2">GAS242</strain>
    </source>
</reference>
<evidence type="ECO:0000313" key="1">
    <source>
        <dbReference type="EMBL" id="SHG65802.1"/>
    </source>
</evidence>
<protein>
    <submittedName>
        <fullName evidence="1">Uncharacterized protein</fullName>
    </submittedName>
</protein>
<organism evidence="1 2">
    <name type="scientific">Bradyrhizobium erythrophlei</name>
    <dbReference type="NCBI Taxonomy" id="1437360"/>
    <lineage>
        <taxon>Bacteria</taxon>
        <taxon>Pseudomonadati</taxon>
        <taxon>Pseudomonadota</taxon>
        <taxon>Alphaproteobacteria</taxon>
        <taxon>Hyphomicrobiales</taxon>
        <taxon>Nitrobacteraceae</taxon>
        <taxon>Bradyrhizobium</taxon>
    </lineage>
</organism>
<dbReference type="AlphaFoldDB" id="A0A1M5LKZ0"/>
<gene>
    <name evidence="1" type="ORF">SAMN05444169_3538</name>
</gene>